<dbReference type="Proteomes" id="UP000814140">
    <property type="component" value="Unassembled WGS sequence"/>
</dbReference>
<sequence>MSLTSSAIHKDGCTLNGKHSVFLSRVPGTRDLCVATVHSAAYVSDCQSSLKTWVDEDHSWQDDESDQLGLFLSERLLCPATFPHPNADRALLYHNLAKQKRRFRHFIYRPIWGVKCVSVPLDGLRPHSRLPASRSPSSEGTIWESGIRERALRTAGQLDI</sequence>
<reference evidence="1" key="2">
    <citation type="journal article" date="2022" name="New Phytol.">
        <title>Evolutionary transition to the ectomycorrhizal habit in the genomes of a hyperdiverse lineage of mushroom-forming fungi.</title>
        <authorList>
            <person name="Looney B."/>
            <person name="Miyauchi S."/>
            <person name="Morin E."/>
            <person name="Drula E."/>
            <person name="Courty P.E."/>
            <person name="Kohler A."/>
            <person name="Kuo A."/>
            <person name="LaButti K."/>
            <person name="Pangilinan J."/>
            <person name="Lipzen A."/>
            <person name="Riley R."/>
            <person name="Andreopoulos W."/>
            <person name="He G."/>
            <person name="Johnson J."/>
            <person name="Nolan M."/>
            <person name="Tritt A."/>
            <person name="Barry K.W."/>
            <person name="Grigoriev I.V."/>
            <person name="Nagy L.G."/>
            <person name="Hibbett D."/>
            <person name="Henrissat B."/>
            <person name="Matheny P.B."/>
            <person name="Labbe J."/>
            <person name="Martin F.M."/>
        </authorList>
    </citation>
    <scope>NUCLEOTIDE SEQUENCE</scope>
    <source>
        <strain evidence="1">HHB10654</strain>
    </source>
</reference>
<dbReference type="EMBL" id="MU277192">
    <property type="protein sequence ID" value="KAI0066613.1"/>
    <property type="molecule type" value="Genomic_DNA"/>
</dbReference>
<organism evidence="1 2">
    <name type="scientific">Artomyces pyxidatus</name>
    <dbReference type="NCBI Taxonomy" id="48021"/>
    <lineage>
        <taxon>Eukaryota</taxon>
        <taxon>Fungi</taxon>
        <taxon>Dikarya</taxon>
        <taxon>Basidiomycota</taxon>
        <taxon>Agaricomycotina</taxon>
        <taxon>Agaricomycetes</taxon>
        <taxon>Russulales</taxon>
        <taxon>Auriscalpiaceae</taxon>
        <taxon>Artomyces</taxon>
    </lineage>
</organism>
<name>A0ACB8TDW2_9AGAM</name>
<keyword evidence="2" id="KW-1185">Reference proteome</keyword>
<evidence type="ECO:0000313" key="2">
    <source>
        <dbReference type="Proteomes" id="UP000814140"/>
    </source>
</evidence>
<gene>
    <name evidence="1" type="ORF">BV25DRAFT_1408873</name>
</gene>
<evidence type="ECO:0000313" key="1">
    <source>
        <dbReference type="EMBL" id="KAI0066613.1"/>
    </source>
</evidence>
<accession>A0ACB8TDW2</accession>
<protein>
    <submittedName>
        <fullName evidence="1">Uncharacterized protein</fullName>
    </submittedName>
</protein>
<proteinExistence type="predicted"/>
<reference evidence="1" key="1">
    <citation type="submission" date="2021-03" db="EMBL/GenBank/DDBJ databases">
        <authorList>
            <consortium name="DOE Joint Genome Institute"/>
            <person name="Ahrendt S."/>
            <person name="Looney B.P."/>
            <person name="Miyauchi S."/>
            <person name="Morin E."/>
            <person name="Drula E."/>
            <person name="Courty P.E."/>
            <person name="Chicoki N."/>
            <person name="Fauchery L."/>
            <person name="Kohler A."/>
            <person name="Kuo A."/>
            <person name="Labutti K."/>
            <person name="Pangilinan J."/>
            <person name="Lipzen A."/>
            <person name="Riley R."/>
            <person name="Andreopoulos W."/>
            <person name="He G."/>
            <person name="Johnson J."/>
            <person name="Barry K.W."/>
            <person name="Grigoriev I.V."/>
            <person name="Nagy L."/>
            <person name="Hibbett D."/>
            <person name="Henrissat B."/>
            <person name="Matheny P.B."/>
            <person name="Labbe J."/>
            <person name="Martin F."/>
        </authorList>
    </citation>
    <scope>NUCLEOTIDE SEQUENCE</scope>
    <source>
        <strain evidence="1">HHB10654</strain>
    </source>
</reference>
<comment type="caution">
    <text evidence="1">The sequence shown here is derived from an EMBL/GenBank/DDBJ whole genome shotgun (WGS) entry which is preliminary data.</text>
</comment>